<keyword evidence="1" id="KW-1133">Transmembrane helix</keyword>
<evidence type="ECO:0000256" key="1">
    <source>
        <dbReference type="SAM" id="Phobius"/>
    </source>
</evidence>
<dbReference type="Gene3D" id="3.10.100.10">
    <property type="entry name" value="Mannose-Binding Protein A, subunit A"/>
    <property type="match status" value="1"/>
</dbReference>
<reference evidence="4" key="1">
    <citation type="submission" date="2021-02" db="EMBL/GenBank/DDBJ databases">
        <authorList>
            <person name="Nowell W R."/>
        </authorList>
    </citation>
    <scope>NUCLEOTIDE SEQUENCE</scope>
</reference>
<feature type="domain" description="C-type lectin" evidence="3">
    <location>
        <begin position="34"/>
        <end position="155"/>
    </location>
</feature>
<feature type="transmembrane region" description="Helical" evidence="1">
    <location>
        <begin position="221"/>
        <end position="242"/>
    </location>
</feature>
<organism evidence="4 5">
    <name type="scientific">Rotaria magnacalcarata</name>
    <dbReference type="NCBI Taxonomy" id="392030"/>
    <lineage>
        <taxon>Eukaryota</taxon>
        <taxon>Metazoa</taxon>
        <taxon>Spiralia</taxon>
        <taxon>Gnathifera</taxon>
        <taxon>Rotifera</taxon>
        <taxon>Eurotatoria</taxon>
        <taxon>Bdelloidea</taxon>
        <taxon>Philodinida</taxon>
        <taxon>Philodinidae</taxon>
        <taxon>Rotaria</taxon>
    </lineage>
</organism>
<feature type="transmembrane region" description="Helical" evidence="1">
    <location>
        <begin position="190"/>
        <end position="209"/>
    </location>
</feature>
<keyword evidence="1" id="KW-0812">Transmembrane</keyword>
<evidence type="ECO:0000256" key="2">
    <source>
        <dbReference type="SAM" id="SignalP"/>
    </source>
</evidence>
<keyword evidence="2" id="KW-0732">Signal</keyword>
<evidence type="ECO:0000313" key="5">
    <source>
        <dbReference type="Proteomes" id="UP000663887"/>
    </source>
</evidence>
<keyword evidence="1" id="KW-0472">Membrane</keyword>
<protein>
    <recommendedName>
        <fullName evidence="3">C-type lectin domain-containing protein</fullName>
    </recommendedName>
</protein>
<dbReference type="EMBL" id="CAJNRG010013649">
    <property type="protein sequence ID" value="CAF2150647.1"/>
    <property type="molecule type" value="Genomic_DNA"/>
</dbReference>
<sequence length="495" mass="55579">MSSLQFNFILFLLTVGYMQQITSQCPAPFINDNITDFCYYYTRNYSSWSDGYNQCLNENTDGLLIQIFTMQDFSNLEKINIGGNDPFWIGANNFASFRDSHWHWLDGSIVSDSVITWCPNSTYDVAIGAYCAAYDSTLKCANNYLCSTPLPATCVITKNNIAKQTKSISESSLSSINACANLYGGAYANWWTYSILVLNWFTLFCFILYLSNHFNINKRTVMLTISIVILSFMMIIAFSILWGVQYQDIIEIPLIIVTLGSAASALFLIDILILVSNRTRVQKWMASMILAILALIIECFLMLGLILCTAHCSAYITLPSTNLDKDIIASLLSALIAAITVLFVHGILFLIGQDHVHAAASNKTSPNDPNTVPTRQTLVPRPITANSARNSIIPTKIYDRVERATSPIDERILNEFYTDHPKDVHQYNLEGKQYVVYEGIKSINIDVYRKELTQAMLLQETQGLREAIDHAKMSTHASALAENIQQAESLLNRLK</sequence>
<evidence type="ECO:0000313" key="4">
    <source>
        <dbReference type="EMBL" id="CAF2150647.1"/>
    </source>
</evidence>
<feature type="chain" id="PRO_5032556221" description="C-type lectin domain-containing protein" evidence="2">
    <location>
        <begin position="24"/>
        <end position="495"/>
    </location>
</feature>
<gene>
    <name evidence="4" type="ORF">XDN619_LOCUS28600</name>
</gene>
<feature type="signal peptide" evidence="2">
    <location>
        <begin position="1"/>
        <end position="23"/>
    </location>
</feature>
<dbReference type="SUPFAM" id="SSF56436">
    <property type="entry name" value="C-type lectin-like"/>
    <property type="match status" value="1"/>
</dbReference>
<dbReference type="AlphaFoldDB" id="A0A816XU03"/>
<accession>A0A816XU03</accession>
<feature type="transmembrane region" description="Helical" evidence="1">
    <location>
        <begin position="327"/>
        <end position="351"/>
    </location>
</feature>
<dbReference type="InterPro" id="IPR016186">
    <property type="entry name" value="C-type_lectin-like/link_sf"/>
</dbReference>
<dbReference type="SMART" id="SM00034">
    <property type="entry name" value="CLECT"/>
    <property type="match status" value="1"/>
</dbReference>
<dbReference type="Proteomes" id="UP000663887">
    <property type="component" value="Unassembled WGS sequence"/>
</dbReference>
<evidence type="ECO:0000259" key="3">
    <source>
        <dbReference type="PROSITE" id="PS50041"/>
    </source>
</evidence>
<dbReference type="InterPro" id="IPR016187">
    <property type="entry name" value="CTDL_fold"/>
</dbReference>
<feature type="transmembrane region" description="Helical" evidence="1">
    <location>
        <begin position="254"/>
        <end position="275"/>
    </location>
</feature>
<dbReference type="InterPro" id="IPR001304">
    <property type="entry name" value="C-type_lectin-like"/>
</dbReference>
<proteinExistence type="predicted"/>
<dbReference type="PROSITE" id="PS50041">
    <property type="entry name" value="C_TYPE_LECTIN_2"/>
    <property type="match status" value="1"/>
</dbReference>
<feature type="transmembrane region" description="Helical" evidence="1">
    <location>
        <begin position="287"/>
        <end position="307"/>
    </location>
</feature>
<dbReference type="CDD" id="cd00037">
    <property type="entry name" value="CLECT"/>
    <property type="match status" value="1"/>
</dbReference>
<comment type="caution">
    <text evidence="4">The sequence shown here is derived from an EMBL/GenBank/DDBJ whole genome shotgun (WGS) entry which is preliminary data.</text>
</comment>
<name>A0A816XU03_9BILA</name>